<dbReference type="Proteomes" id="UP000269221">
    <property type="component" value="Unassembled WGS sequence"/>
</dbReference>
<gene>
    <name evidence="1" type="ORF">DUI87_13431</name>
</gene>
<dbReference type="AlphaFoldDB" id="A0A3M0K957"/>
<keyword evidence="2" id="KW-1185">Reference proteome</keyword>
<accession>A0A3M0K957</accession>
<proteinExistence type="predicted"/>
<evidence type="ECO:0000313" key="2">
    <source>
        <dbReference type="Proteomes" id="UP000269221"/>
    </source>
</evidence>
<evidence type="ECO:0000313" key="1">
    <source>
        <dbReference type="EMBL" id="RMC09645.1"/>
    </source>
</evidence>
<dbReference type="OrthoDB" id="9950135at2759"/>
<dbReference type="InterPro" id="IPR043502">
    <property type="entry name" value="DNA/RNA_pol_sf"/>
</dbReference>
<name>A0A3M0K957_HIRRU</name>
<comment type="caution">
    <text evidence="1">The sequence shown here is derived from an EMBL/GenBank/DDBJ whole genome shotgun (WGS) entry which is preliminary data.</text>
</comment>
<sequence length="137" mass="15602">MQASVRLHMDRSGVHLELIAPGVETQPQRLPWTDPRLHWKRVRLRNIYSTSMSALWGGNTAMKVFEKRGKIIQILLEASFTIKKSKVKGPAREIQFLGVKWQNGHCQIPTEVINKITVMSPPTKKKETPAFLSIIGF</sequence>
<dbReference type="SUPFAM" id="SSF56672">
    <property type="entry name" value="DNA/RNA polymerases"/>
    <property type="match status" value="1"/>
</dbReference>
<dbReference type="EMBL" id="QRBI01000113">
    <property type="protein sequence ID" value="RMC09645.1"/>
    <property type="molecule type" value="Genomic_DNA"/>
</dbReference>
<protein>
    <submittedName>
        <fullName evidence="1">Uncharacterized protein</fullName>
    </submittedName>
</protein>
<reference evidence="1 2" key="1">
    <citation type="submission" date="2018-07" db="EMBL/GenBank/DDBJ databases">
        <title>A high quality draft genome assembly of the barn swallow (H. rustica rustica).</title>
        <authorList>
            <person name="Formenti G."/>
            <person name="Chiara M."/>
            <person name="Poveda L."/>
            <person name="Francoijs K.-J."/>
            <person name="Bonisoli-Alquati A."/>
            <person name="Canova L."/>
            <person name="Gianfranceschi L."/>
            <person name="Horner D.S."/>
            <person name="Saino N."/>
        </authorList>
    </citation>
    <scope>NUCLEOTIDE SEQUENCE [LARGE SCALE GENOMIC DNA]</scope>
    <source>
        <strain evidence="1">Chelidonia</strain>
        <tissue evidence="1">Blood</tissue>
    </source>
</reference>
<organism evidence="1 2">
    <name type="scientific">Hirundo rustica rustica</name>
    <dbReference type="NCBI Taxonomy" id="333673"/>
    <lineage>
        <taxon>Eukaryota</taxon>
        <taxon>Metazoa</taxon>
        <taxon>Chordata</taxon>
        <taxon>Craniata</taxon>
        <taxon>Vertebrata</taxon>
        <taxon>Euteleostomi</taxon>
        <taxon>Archelosauria</taxon>
        <taxon>Archosauria</taxon>
        <taxon>Dinosauria</taxon>
        <taxon>Saurischia</taxon>
        <taxon>Theropoda</taxon>
        <taxon>Coelurosauria</taxon>
        <taxon>Aves</taxon>
        <taxon>Neognathae</taxon>
        <taxon>Neoaves</taxon>
        <taxon>Telluraves</taxon>
        <taxon>Australaves</taxon>
        <taxon>Passeriformes</taxon>
        <taxon>Sylvioidea</taxon>
        <taxon>Hirundinidae</taxon>
        <taxon>Hirundo</taxon>
    </lineage>
</organism>